<evidence type="ECO:0000256" key="8">
    <source>
        <dbReference type="SAM" id="MobiDB-lite"/>
    </source>
</evidence>
<keyword evidence="6" id="KW-0460">Magnesium</keyword>
<evidence type="ECO:0000256" key="5">
    <source>
        <dbReference type="ARBA" id="ARBA00022723"/>
    </source>
</evidence>
<feature type="region of interest" description="Disordered" evidence="8">
    <location>
        <begin position="1"/>
        <end position="28"/>
    </location>
</feature>
<evidence type="ECO:0000256" key="1">
    <source>
        <dbReference type="ARBA" id="ARBA00001946"/>
    </source>
</evidence>
<keyword evidence="3" id="KW-0808">Transferase</keyword>
<dbReference type="Proteomes" id="UP000507470">
    <property type="component" value="Unassembled WGS sequence"/>
</dbReference>
<organism evidence="10 11">
    <name type="scientific">Mytilus coruscus</name>
    <name type="common">Sea mussel</name>
    <dbReference type="NCBI Taxonomy" id="42192"/>
    <lineage>
        <taxon>Eukaryota</taxon>
        <taxon>Metazoa</taxon>
        <taxon>Spiralia</taxon>
        <taxon>Lophotrochozoa</taxon>
        <taxon>Mollusca</taxon>
        <taxon>Bivalvia</taxon>
        <taxon>Autobranchia</taxon>
        <taxon>Pteriomorphia</taxon>
        <taxon>Mytilida</taxon>
        <taxon>Mytiloidea</taxon>
        <taxon>Mytilidae</taxon>
        <taxon>Mytilinae</taxon>
        <taxon>Mytilus</taxon>
    </lineage>
</organism>
<comment type="cofactor">
    <cofactor evidence="1">
        <name>Mg(2+)</name>
        <dbReference type="ChEBI" id="CHEBI:18420"/>
    </cofactor>
</comment>
<dbReference type="SMART" id="SM01265">
    <property type="entry name" value="Mab-21"/>
    <property type="match status" value="1"/>
</dbReference>
<dbReference type="Pfam" id="PF20266">
    <property type="entry name" value="Mab-21_C"/>
    <property type="match status" value="1"/>
</dbReference>
<feature type="coiled-coil region" evidence="7">
    <location>
        <begin position="1077"/>
        <end position="1104"/>
    </location>
</feature>
<evidence type="ECO:0000256" key="7">
    <source>
        <dbReference type="SAM" id="Coils"/>
    </source>
</evidence>
<dbReference type="GO" id="GO:0016779">
    <property type="term" value="F:nucleotidyltransferase activity"/>
    <property type="evidence" value="ECO:0007669"/>
    <property type="project" value="UniProtKB-KW"/>
</dbReference>
<reference evidence="10 11" key="1">
    <citation type="submission" date="2020-06" db="EMBL/GenBank/DDBJ databases">
        <authorList>
            <person name="Li R."/>
            <person name="Bekaert M."/>
        </authorList>
    </citation>
    <scope>NUCLEOTIDE SEQUENCE [LARGE SCALE GENOMIC DNA]</scope>
    <source>
        <strain evidence="11">wild</strain>
    </source>
</reference>
<dbReference type="InterPro" id="IPR046906">
    <property type="entry name" value="Mab-21_HhH/H2TH-like"/>
</dbReference>
<proteinExistence type="inferred from homology"/>
<comment type="similarity">
    <text evidence="2">Belongs to the mab-21 family.</text>
</comment>
<keyword evidence="4" id="KW-0548">Nucleotidyltransferase</keyword>
<evidence type="ECO:0000256" key="4">
    <source>
        <dbReference type="ARBA" id="ARBA00022695"/>
    </source>
</evidence>
<evidence type="ECO:0000313" key="11">
    <source>
        <dbReference type="Proteomes" id="UP000507470"/>
    </source>
</evidence>
<keyword evidence="11" id="KW-1185">Reference proteome</keyword>
<dbReference type="AlphaFoldDB" id="A0A6J8EGF3"/>
<name>A0A6J8EGF3_MYTCO</name>
<evidence type="ECO:0000256" key="2">
    <source>
        <dbReference type="ARBA" id="ARBA00008307"/>
    </source>
</evidence>
<dbReference type="InterPro" id="IPR011990">
    <property type="entry name" value="TPR-like_helical_dom_sf"/>
</dbReference>
<evidence type="ECO:0000256" key="3">
    <source>
        <dbReference type="ARBA" id="ARBA00022679"/>
    </source>
</evidence>
<protein>
    <recommendedName>
        <fullName evidence="9">Mab-21-like HhH/H2TH-like domain-containing protein</fullName>
    </recommendedName>
</protein>
<dbReference type="EMBL" id="CACVKT020008942">
    <property type="protein sequence ID" value="CAC5418715.1"/>
    <property type="molecule type" value="Genomic_DNA"/>
</dbReference>
<dbReference type="SUPFAM" id="SSF48452">
    <property type="entry name" value="TPR-like"/>
    <property type="match status" value="1"/>
</dbReference>
<evidence type="ECO:0000256" key="6">
    <source>
        <dbReference type="ARBA" id="ARBA00022842"/>
    </source>
</evidence>
<dbReference type="Gene3D" id="1.10.1410.40">
    <property type="match status" value="1"/>
</dbReference>
<dbReference type="InterPro" id="IPR024810">
    <property type="entry name" value="MAB21L/cGLR"/>
</dbReference>
<dbReference type="PANTHER" id="PTHR10656:SF42">
    <property type="entry name" value="CYCLIC GMP-AMP SYNTHASE-LIKE PROTEIN-RELATED"/>
    <property type="match status" value="1"/>
</dbReference>
<evidence type="ECO:0000313" key="10">
    <source>
        <dbReference type="EMBL" id="CAC5418715.1"/>
    </source>
</evidence>
<dbReference type="OrthoDB" id="5974723at2759"/>
<dbReference type="PANTHER" id="PTHR10656">
    <property type="entry name" value="CELL FATE DETERMINING PROTEIN MAB21-RELATED"/>
    <property type="match status" value="1"/>
</dbReference>
<feature type="domain" description="Mab-21-like HhH/H2TH-like" evidence="9">
    <location>
        <begin position="343"/>
        <end position="427"/>
    </location>
</feature>
<evidence type="ECO:0000259" key="9">
    <source>
        <dbReference type="Pfam" id="PF20266"/>
    </source>
</evidence>
<keyword evidence="7" id="KW-0175">Coiled coil</keyword>
<sequence>MDRNKPYTEEDDEAKPRHKKQRKDSDAEINAPVILYERTDGTHSLKNIDPSCTDMQLDDEWDEVSNISTLHLSFLVNLLIPNHLMATKEQAESDMEKLNARLHQEYKSFQSNCIFVGSNAERYQIPGVVSKQPGKEAKGIHYSDIDILMVWNVPSIKELDSKSIKQNLVLETENVHPGYCRVFVNDPETVLRDLDPSTALCFEEKLFYNAKKVRDDMKIVADLYLMKQTFDQLEVDQKGPALGLEDITERTLETFLSNVRPNHPRHELVPALPIVWPRIADNWRFRPRNNGWLTDELIKSIVNEGCHAVPVPHRHSEHPDIEWRLSFATSEVRLAKEVVNDDQRRCLMYLKVLRHETMNKFELLSSYHFKTAFLYACDRIPLKSWRENPGWCILYVLDTLLDFVKNRFLPSYFVQENNLLDHLTEDDFLILQTILESVRSDPVLPILSFTDVNVIGMHSATETFRNIIQGVIEDSVSFKQNKNKTTSMNVFRQTLHTFIFHLFADDKVEAVVRYVGDFFDFFRVFYQMDSFSKYFESFIIHWEILSQSIRYFEIAINLFFCQYTDVNSFHGNLGALYFVFSFQCITKSELSNKALNNAKHHFDQYISGLGLNTQVAVNFALFLRATGKIDSCIQLLNKILKNENENPKTFYNLSTVVILEANLRRNLRDLLSEIPERRIVALPSVSLAYYLLSVVTCQHRNHGEIMDNILDKFDAHCQDRNTFLDHYLYSLCLQNINKWKFAQLSFKKAMDIISESGSFSGLHELSCHIDELIKACRIEDLLSQAKVGETCDYIVQTILEPFGKDSLHLIENVAFLLGATSRDKFLNDIFPKLQQHYGNESMFYGILARLHFKSSFDSLLDTEDRYVSIAKADTLFSTFLSEKENKMSATVVDYALFLCYQERWSESRVLLQNFLCQQFPLDHSTCYDIKQYDSLDDMLKKEIEIHSKIKAPTKAFSYYFLIKSLVKMDEVQNVKRAKEKFAEFCEEIEEDRFRSYSLLGYSELLSENWSAAERWFYKAVQGSWHYTAAKQNVAFCRSKMPKNTSRSTLGILKTQLQEQLVAIEKSVTESKLQNQTIIDLGSRNRELEVNFTRLEEKLHKLQDQYIIQLIELVKSKDKTDMLEHELSSLKKLQSIQQLQSLHSLEQSFQTISSKVNILSSHELVRNQNFIALHNLTGIELAKLGKQTRNLTIRI</sequence>
<accession>A0A6J8EGF3</accession>
<keyword evidence="5" id="KW-0479">Metal-binding</keyword>
<gene>
    <name evidence="10" type="ORF">MCOR_51132</name>
</gene>
<dbReference type="GO" id="GO:0046872">
    <property type="term" value="F:metal ion binding"/>
    <property type="evidence" value="ECO:0007669"/>
    <property type="project" value="UniProtKB-KW"/>
</dbReference>